<proteinExistence type="inferred from homology"/>
<dbReference type="Gene3D" id="3.40.50.720">
    <property type="entry name" value="NAD(P)-binding Rossmann-like Domain"/>
    <property type="match status" value="1"/>
</dbReference>
<comment type="similarity">
    <text evidence="1">Belongs to the glycosyltransferase 2 family.</text>
</comment>
<evidence type="ECO:0000313" key="5">
    <source>
        <dbReference type="EMBL" id="MBK1826247.1"/>
    </source>
</evidence>
<name>A0A934VES9_9BACT</name>
<evidence type="ECO:0000259" key="4">
    <source>
        <dbReference type="Pfam" id="PF00535"/>
    </source>
</evidence>
<dbReference type="AlphaFoldDB" id="A0A934VES9"/>
<dbReference type="SUPFAM" id="SSF53448">
    <property type="entry name" value="Nucleotide-diphospho-sugar transferases"/>
    <property type="match status" value="1"/>
</dbReference>
<keyword evidence="2" id="KW-0328">Glycosyltransferase</keyword>
<keyword evidence="6" id="KW-1185">Reference proteome</keyword>
<dbReference type="Pfam" id="PF00535">
    <property type="entry name" value="Glycos_transf_2"/>
    <property type="match status" value="1"/>
</dbReference>
<accession>A0A934VES9</accession>
<dbReference type="SUPFAM" id="SSF51735">
    <property type="entry name" value="NAD(P)-binding Rossmann-fold domains"/>
    <property type="match status" value="1"/>
</dbReference>
<dbReference type="Proteomes" id="UP000658278">
    <property type="component" value="Unassembled WGS sequence"/>
</dbReference>
<organism evidence="5 6">
    <name type="scientific">Haloferula rosea</name>
    <dbReference type="NCBI Taxonomy" id="490093"/>
    <lineage>
        <taxon>Bacteria</taxon>
        <taxon>Pseudomonadati</taxon>
        <taxon>Verrucomicrobiota</taxon>
        <taxon>Verrucomicrobiia</taxon>
        <taxon>Verrucomicrobiales</taxon>
        <taxon>Verrucomicrobiaceae</taxon>
        <taxon>Haloferula</taxon>
    </lineage>
</organism>
<dbReference type="InterPro" id="IPR029044">
    <property type="entry name" value="Nucleotide-diphossugar_trans"/>
</dbReference>
<dbReference type="InterPro" id="IPR050834">
    <property type="entry name" value="Glycosyltransf_2"/>
</dbReference>
<dbReference type="PANTHER" id="PTHR43685:SF5">
    <property type="entry name" value="GLYCOSYLTRANSFERASE EPSE-RELATED"/>
    <property type="match status" value="1"/>
</dbReference>
<evidence type="ECO:0000256" key="2">
    <source>
        <dbReference type="ARBA" id="ARBA00022676"/>
    </source>
</evidence>
<dbReference type="EMBL" id="JAENII010000002">
    <property type="protein sequence ID" value="MBK1826247.1"/>
    <property type="molecule type" value="Genomic_DNA"/>
</dbReference>
<dbReference type="Gene3D" id="3.90.550.10">
    <property type="entry name" value="Spore Coat Polysaccharide Biosynthesis Protein SpsA, Chain A"/>
    <property type="match status" value="1"/>
</dbReference>
<dbReference type="GO" id="GO:0016757">
    <property type="term" value="F:glycosyltransferase activity"/>
    <property type="evidence" value="ECO:0007669"/>
    <property type="project" value="UniProtKB-KW"/>
</dbReference>
<sequence>MMTPAISVVLPVRNAAATIEEAVDSILGQDSGDFECWVVDDGSTDDTPRILARYSDHRLRVLSHPGPHGVAEAMQFGVDHARAPWVARMDADDVSHPERLGMLMEWAMRHPDCAALKSRVRLIDGLGDGMDRHVAWVNGLETPESIACARFIESPIAHPSSMIRKDWLQRIGGYRAVEWAEDHDVWMRLLEAGGQVISIPNVLVDWRDSSTRLTRADARYGEAARSAMRCHYLARLPEVMQRGVAIAGAGPIGKSISRGLNDLGVMVQGFFEVHPRRIGQTIHGVPVLSSERMAEVWTDAVVLGAVGIPGGRERVRQLAMEHGRVEGRDFWSVC</sequence>
<gene>
    <name evidence="5" type="ORF">JIN81_04400</name>
</gene>
<dbReference type="InterPro" id="IPR001173">
    <property type="entry name" value="Glyco_trans_2-like"/>
</dbReference>
<comment type="caution">
    <text evidence="5">The sequence shown here is derived from an EMBL/GenBank/DDBJ whole genome shotgun (WGS) entry which is preliminary data.</text>
</comment>
<protein>
    <submittedName>
        <fullName evidence="5">Glycosyltransferase</fullName>
    </submittedName>
</protein>
<evidence type="ECO:0000256" key="1">
    <source>
        <dbReference type="ARBA" id="ARBA00006739"/>
    </source>
</evidence>
<evidence type="ECO:0000313" key="6">
    <source>
        <dbReference type="Proteomes" id="UP000658278"/>
    </source>
</evidence>
<dbReference type="PANTHER" id="PTHR43685">
    <property type="entry name" value="GLYCOSYLTRANSFERASE"/>
    <property type="match status" value="1"/>
</dbReference>
<dbReference type="InterPro" id="IPR036291">
    <property type="entry name" value="NAD(P)-bd_dom_sf"/>
</dbReference>
<keyword evidence="3" id="KW-0808">Transferase</keyword>
<reference evidence="5" key="1">
    <citation type="submission" date="2021-01" db="EMBL/GenBank/DDBJ databases">
        <title>Modified the classification status of verrucomicrobia.</title>
        <authorList>
            <person name="Feng X."/>
        </authorList>
    </citation>
    <scope>NUCLEOTIDE SEQUENCE</scope>
    <source>
        <strain evidence="5">KCTC 22201</strain>
    </source>
</reference>
<feature type="domain" description="Glycosyltransferase 2-like" evidence="4">
    <location>
        <begin position="7"/>
        <end position="171"/>
    </location>
</feature>
<evidence type="ECO:0000256" key="3">
    <source>
        <dbReference type="ARBA" id="ARBA00022679"/>
    </source>
</evidence>